<dbReference type="SMART" id="SM00811">
    <property type="entry name" value="Alpha_kinase"/>
    <property type="match status" value="1"/>
</dbReference>
<evidence type="ECO:0000256" key="1">
    <source>
        <dbReference type="ARBA" id="ARBA00022527"/>
    </source>
</evidence>
<dbReference type="OrthoDB" id="301415at2759"/>
<evidence type="ECO:0000313" key="8">
    <source>
        <dbReference type="Proteomes" id="UP000664859"/>
    </source>
</evidence>
<sequence>MPLRSPRLCICHRRLGGTSIRELQKDCLLRNNASRGTYDRQPFAYGAFRSVAKGKYTKGPRAGDAMVVKWFTTGTVFEESYYDTDVLTVKTATGIINAFNALNLATQKVYLNQPEVWKDLNDDSKLLVEPYMADFRKFNSNTGGTSGDSLMTALSHYSYHHSGAKLLLCDLQGAARSDCYIITDPVVMSARREYGPTDLGQAGINNFFYHHRCSSLCQPHWQKNRGQYQYTPVMTTTLT</sequence>
<keyword evidence="4 7" id="KW-0418">Kinase</keyword>
<evidence type="ECO:0000256" key="5">
    <source>
        <dbReference type="ARBA" id="ARBA00022840"/>
    </source>
</evidence>
<dbReference type="GO" id="GO:0005524">
    <property type="term" value="F:ATP binding"/>
    <property type="evidence" value="ECO:0007669"/>
    <property type="project" value="UniProtKB-KW"/>
</dbReference>
<evidence type="ECO:0000259" key="6">
    <source>
        <dbReference type="PROSITE" id="PS51158"/>
    </source>
</evidence>
<dbReference type="Proteomes" id="UP000664859">
    <property type="component" value="Unassembled WGS sequence"/>
</dbReference>
<dbReference type="InterPro" id="IPR004166">
    <property type="entry name" value="a-kinase_dom"/>
</dbReference>
<dbReference type="PANTHER" id="PTHR45992">
    <property type="entry name" value="EUKARYOTIC ELONGATION FACTOR 2 KINASE-RELATED"/>
    <property type="match status" value="1"/>
</dbReference>
<dbReference type="GO" id="GO:0004674">
    <property type="term" value="F:protein serine/threonine kinase activity"/>
    <property type="evidence" value="ECO:0007669"/>
    <property type="project" value="UniProtKB-KW"/>
</dbReference>
<comment type="caution">
    <text evidence="7">The sequence shown here is derived from an EMBL/GenBank/DDBJ whole genome shotgun (WGS) entry which is preliminary data.</text>
</comment>
<name>A0A835ZET3_9STRA</name>
<evidence type="ECO:0000256" key="2">
    <source>
        <dbReference type="ARBA" id="ARBA00022679"/>
    </source>
</evidence>
<dbReference type="PROSITE" id="PS51158">
    <property type="entry name" value="ALPHA_KINASE"/>
    <property type="match status" value="1"/>
</dbReference>
<keyword evidence="1" id="KW-0723">Serine/threonine-protein kinase</keyword>
<dbReference type="InterPro" id="IPR051852">
    <property type="entry name" value="Alpha-type_PK"/>
</dbReference>
<keyword evidence="5" id="KW-0067">ATP-binding</keyword>
<keyword evidence="3" id="KW-0547">Nucleotide-binding</keyword>
<dbReference type="SUPFAM" id="SSF56112">
    <property type="entry name" value="Protein kinase-like (PK-like)"/>
    <property type="match status" value="1"/>
</dbReference>
<dbReference type="InterPro" id="IPR011009">
    <property type="entry name" value="Kinase-like_dom_sf"/>
</dbReference>
<dbReference type="PANTHER" id="PTHR45992:SF11">
    <property type="entry name" value="ALPHA-TYPE PROTEIN KINASE DOMAIN-CONTAINING PROTEIN"/>
    <property type="match status" value="1"/>
</dbReference>
<dbReference type="Pfam" id="PF02816">
    <property type="entry name" value="Alpha_kinase"/>
    <property type="match status" value="1"/>
</dbReference>
<keyword evidence="8" id="KW-1185">Reference proteome</keyword>
<evidence type="ECO:0000313" key="7">
    <source>
        <dbReference type="EMBL" id="KAG5190025.1"/>
    </source>
</evidence>
<keyword evidence="2" id="KW-0808">Transferase</keyword>
<accession>A0A835ZET3</accession>
<evidence type="ECO:0000256" key="3">
    <source>
        <dbReference type="ARBA" id="ARBA00022741"/>
    </source>
</evidence>
<protein>
    <submittedName>
        <fullName evidence="7">Kinase-like domain-containing protein</fullName>
    </submittedName>
</protein>
<reference evidence="7" key="1">
    <citation type="submission" date="2021-02" db="EMBL/GenBank/DDBJ databases">
        <title>First Annotated Genome of the Yellow-green Alga Tribonema minus.</title>
        <authorList>
            <person name="Mahan K.M."/>
        </authorList>
    </citation>
    <scope>NUCLEOTIDE SEQUENCE</scope>
    <source>
        <strain evidence="7">UTEX B ZZ1240</strain>
    </source>
</reference>
<evidence type="ECO:0000256" key="4">
    <source>
        <dbReference type="ARBA" id="ARBA00022777"/>
    </source>
</evidence>
<gene>
    <name evidence="7" type="ORF">JKP88DRAFT_299943</name>
</gene>
<dbReference type="AlphaFoldDB" id="A0A835ZET3"/>
<dbReference type="Gene3D" id="3.20.200.10">
    <property type="entry name" value="MHCK/EF2 kinase"/>
    <property type="match status" value="1"/>
</dbReference>
<feature type="domain" description="Alpha-type protein kinase" evidence="6">
    <location>
        <begin position="1"/>
        <end position="233"/>
    </location>
</feature>
<organism evidence="7 8">
    <name type="scientific">Tribonema minus</name>
    <dbReference type="NCBI Taxonomy" id="303371"/>
    <lineage>
        <taxon>Eukaryota</taxon>
        <taxon>Sar</taxon>
        <taxon>Stramenopiles</taxon>
        <taxon>Ochrophyta</taxon>
        <taxon>PX clade</taxon>
        <taxon>Xanthophyceae</taxon>
        <taxon>Tribonematales</taxon>
        <taxon>Tribonemataceae</taxon>
        <taxon>Tribonema</taxon>
    </lineage>
</organism>
<dbReference type="EMBL" id="JAFCMP010000040">
    <property type="protein sequence ID" value="KAG5190025.1"/>
    <property type="molecule type" value="Genomic_DNA"/>
</dbReference>
<proteinExistence type="predicted"/>